<protein>
    <recommendedName>
        <fullName evidence="3">Phage protein</fullName>
    </recommendedName>
</protein>
<reference evidence="1 2" key="1">
    <citation type="journal article" date="2015" name="Genome Announc.">
        <title>Expanding the biotechnology potential of lactobacilli through comparative genomics of 213 strains and associated genera.</title>
        <authorList>
            <person name="Sun Z."/>
            <person name="Harris H.M."/>
            <person name="McCann A."/>
            <person name="Guo C."/>
            <person name="Argimon S."/>
            <person name="Zhang W."/>
            <person name="Yang X."/>
            <person name="Jeffery I.B."/>
            <person name="Cooney J.C."/>
            <person name="Kagawa T.F."/>
            <person name="Liu W."/>
            <person name="Song Y."/>
            <person name="Salvetti E."/>
            <person name="Wrobel A."/>
            <person name="Rasinkangas P."/>
            <person name="Parkhill J."/>
            <person name="Rea M.C."/>
            <person name="O'Sullivan O."/>
            <person name="Ritari J."/>
            <person name="Douillard F.P."/>
            <person name="Paul Ross R."/>
            <person name="Yang R."/>
            <person name="Briner A.E."/>
            <person name="Felis G.E."/>
            <person name="de Vos W.M."/>
            <person name="Barrangou R."/>
            <person name="Klaenhammer T.R."/>
            <person name="Caufield P.W."/>
            <person name="Cui Y."/>
            <person name="Zhang H."/>
            <person name="O'Toole P.W."/>
        </authorList>
    </citation>
    <scope>NUCLEOTIDE SEQUENCE [LARGE SCALE GENOMIC DNA]</scope>
    <source>
        <strain evidence="1 2">DSM 18001</strain>
    </source>
</reference>
<evidence type="ECO:0000313" key="2">
    <source>
        <dbReference type="Proteomes" id="UP000051859"/>
    </source>
</evidence>
<sequence>MSDPVSMTLMVNGKEKTFTETFIPAKRLLEAIDLLTFEERRDLKVIAEERVKFLSEVFTDKNVTEELIWNGFNALNFNNEVAEIIAQIGGIELKNVMTEPTED</sequence>
<accession>A0A0R2KYH1</accession>
<dbReference type="Proteomes" id="UP000051859">
    <property type="component" value="Unassembled WGS sequence"/>
</dbReference>
<dbReference type="InterPro" id="IPR057006">
    <property type="entry name" value="Phage_TAC_19"/>
</dbReference>
<organism evidence="1 2">
    <name type="scientific">Pediococcus stilesii</name>
    <dbReference type="NCBI Taxonomy" id="331679"/>
    <lineage>
        <taxon>Bacteria</taxon>
        <taxon>Bacillati</taxon>
        <taxon>Bacillota</taxon>
        <taxon>Bacilli</taxon>
        <taxon>Lactobacillales</taxon>
        <taxon>Lactobacillaceae</taxon>
        <taxon>Pediococcus</taxon>
    </lineage>
</organism>
<comment type="caution">
    <text evidence="1">The sequence shown here is derived from an EMBL/GenBank/DDBJ whole genome shotgun (WGS) entry which is preliminary data.</text>
</comment>
<name>A0A0R2KYH1_9LACO</name>
<dbReference type="STRING" id="331679.IV81_GL001224"/>
<dbReference type="Pfam" id="PF23857">
    <property type="entry name" value="Phage_TAC_19"/>
    <property type="match status" value="1"/>
</dbReference>
<evidence type="ECO:0008006" key="3">
    <source>
        <dbReference type="Google" id="ProtNLM"/>
    </source>
</evidence>
<dbReference type="AlphaFoldDB" id="A0A0R2KYH1"/>
<dbReference type="NCBIfam" id="NF047360">
    <property type="entry name" value="tail_chap_PVL"/>
    <property type="match status" value="1"/>
</dbReference>
<proteinExistence type="predicted"/>
<keyword evidence="2" id="KW-1185">Reference proteome</keyword>
<gene>
    <name evidence="1" type="ORF">IV81_GL001224</name>
</gene>
<dbReference type="RefSeq" id="WP_057801928.1">
    <property type="nucleotide sequence ID" value="NZ_JQBX01000004.1"/>
</dbReference>
<dbReference type="EMBL" id="JQBX01000004">
    <property type="protein sequence ID" value="KRN94587.1"/>
    <property type="molecule type" value="Genomic_DNA"/>
</dbReference>
<evidence type="ECO:0000313" key="1">
    <source>
        <dbReference type="EMBL" id="KRN94587.1"/>
    </source>
</evidence>
<dbReference type="PATRIC" id="fig|331679.3.peg.1250"/>